<evidence type="ECO:0000313" key="3">
    <source>
        <dbReference type="Proteomes" id="UP000051647"/>
    </source>
</evidence>
<dbReference type="InterPro" id="IPR001466">
    <property type="entry name" value="Beta-lactam-related"/>
</dbReference>
<dbReference type="PANTHER" id="PTHR46825:SF9">
    <property type="entry name" value="BETA-LACTAMASE-RELATED DOMAIN-CONTAINING PROTEIN"/>
    <property type="match status" value="1"/>
</dbReference>
<dbReference type="Proteomes" id="UP000051647">
    <property type="component" value="Unassembled WGS sequence"/>
</dbReference>
<reference evidence="2 3" key="1">
    <citation type="journal article" date="2015" name="Genome Announc.">
        <title>Expanding the biotechnology potential of lactobacilli through comparative genomics of 213 strains and associated genera.</title>
        <authorList>
            <person name="Sun Z."/>
            <person name="Harris H.M."/>
            <person name="McCann A."/>
            <person name="Guo C."/>
            <person name="Argimon S."/>
            <person name="Zhang W."/>
            <person name="Yang X."/>
            <person name="Jeffery I.B."/>
            <person name="Cooney J.C."/>
            <person name="Kagawa T.F."/>
            <person name="Liu W."/>
            <person name="Song Y."/>
            <person name="Salvetti E."/>
            <person name="Wrobel A."/>
            <person name="Rasinkangas P."/>
            <person name="Parkhill J."/>
            <person name="Rea M.C."/>
            <person name="O'Sullivan O."/>
            <person name="Ritari J."/>
            <person name="Douillard F.P."/>
            <person name="Paul Ross R."/>
            <person name="Yang R."/>
            <person name="Briner A.E."/>
            <person name="Felis G.E."/>
            <person name="de Vos W.M."/>
            <person name="Barrangou R."/>
            <person name="Klaenhammer T.R."/>
            <person name="Caufield P.W."/>
            <person name="Cui Y."/>
            <person name="Zhang H."/>
            <person name="O'Toole P.W."/>
        </authorList>
    </citation>
    <scope>NUCLEOTIDE SEQUENCE [LARGE SCALE GENOMIC DNA]</scope>
    <source>
        <strain evidence="2 3">DSM 14857</strain>
    </source>
</reference>
<dbReference type="InterPro" id="IPR012338">
    <property type="entry name" value="Beta-lactam/transpept-like"/>
</dbReference>
<dbReference type="PANTHER" id="PTHR46825">
    <property type="entry name" value="D-ALANYL-D-ALANINE-CARBOXYPEPTIDASE/ENDOPEPTIDASE AMPH"/>
    <property type="match status" value="1"/>
</dbReference>
<dbReference type="InterPro" id="IPR050491">
    <property type="entry name" value="AmpC-like"/>
</dbReference>
<organism evidence="2 3">
    <name type="scientific">Companilactobacillus versmoldensis DSM 14857 = KCTC 3814</name>
    <dbReference type="NCBI Taxonomy" id="1423815"/>
    <lineage>
        <taxon>Bacteria</taxon>
        <taxon>Bacillati</taxon>
        <taxon>Bacillota</taxon>
        <taxon>Bacilli</taxon>
        <taxon>Lactobacillales</taxon>
        <taxon>Lactobacillaceae</taxon>
        <taxon>Companilactobacillus</taxon>
    </lineage>
</organism>
<dbReference type="EMBL" id="AZFA01000002">
    <property type="protein sequence ID" value="KRL68139.1"/>
    <property type="molecule type" value="Genomic_DNA"/>
</dbReference>
<keyword evidence="2" id="KW-0378">Hydrolase</keyword>
<gene>
    <name evidence="2" type="ORF">FC27_GL000879</name>
</gene>
<name>A0A0R1SSF4_9LACO</name>
<protein>
    <submittedName>
        <fullName evidence="2">Serine-type D-Ala-D-Ala carboxypeptidase</fullName>
    </submittedName>
</protein>
<comment type="caution">
    <text evidence="2">The sequence shown here is derived from an EMBL/GenBank/DDBJ whole genome shotgun (WGS) entry which is preliminary data.</text>
</comment>
<dbReference type="eggNOG" id="COG1680">
    <property type="taxonomic scope" value="Bacteria"/>
</dbReference>
<dbReference type="AlphaFoldDB" id="A0A0R1SSF4"/>
<dbReference type="STRING" id="1423815.FC27_GL000879"/>
<keyword evidence="3" id="KW-1185">Reference proteome</keyword>
<accession>A0A0R1SSF4</accession>
<dbReference type="PATRIC" id="fig|1423815.3.peg.899"/>
<dbReference type="RefSeq" id="WP_010623980.1">
    <property type="nucleotide sequence ID" value="NZ_AZFA01000002.1"/>
</dbReference>
<dbReference type="GO" id="GO:0004180">
    <property type="term" value="F:carboxypeptidase activity"/>
    <property type="evidence" value="ECO:0007669"/>
    <property type="project" value="UniProtKB-KW"/>
</dbReference>
<dbReference type="Gene3D" id="3.40.710.10">
    <property type="entry name" value="DD-peptidase/beta-lactamase superfamily"/>
    <property type="match status" value="1"/>
</dbReference>
<dbReference type="Pfam" id="PF00144">
    <property type="entry name" value="Beta-lactamase"/>
    <property type="match status" value="1"/>
</dbReference>
<dbReference type="SUPFAM" id="SSF56601">
    <property type="entry name" value="beta-lactamase/transpeptidase-like"/>
    <property type="match status" value="1"/>
</dbReference>
<keyword evidence="2" id="KW-0645">Protease</keyword>
<evidence type="ECO:0000313" key="2">
    <source>
        <dbReference type="EMBL" id="KRL68139.1"/>
    </source>
</evidence>
<sequence>MIKDGQVLYSRSRGYANKSTGEKNSAANAYEIDSIQKNLTACLIMKLAQEHKLSLNDHLQKYFPNVQGGNLITLRQMLDMKTGLVLPGGGPKKILPDNQIVASDIGTLTFSRVMLNKWQYSPINFVLLARIVEKVTHKTYKQVFTKEYIDKLNLKQTSFAYGSSHGLKKAQGYTNRDPLSPESNYRNPYITKGYETRDELGTGQVFMSPHDLYKLENYLVAGNFLSKKSRSELFVPASISTYGGGFYNNHQSHSANGWGYGFQSVVHISDDGQTAVITMSNYQRLANNIKPLSSSLYDMAVQY</sequence>
<feature type="domain" description="Beta-lactamase-related" evidence="1">
    <location>
        <begin position="2"/>
        <end position="283"/>
    </location>
</feature>
<proteinExistence type="predicted"/>
<keyword evidence="2" id="KW-0121">Carboxypeptidase</keyword>
<evidence type="ECO:0000259" key="1">
    <source>
        <dbReference type="Pfam" id="PF00144"/>
    </source>
</evidence>
<dbReference type="OrthoDB" id="2151402at2"/>